<dbReference type="SUPFAM" id="SSF52833">
    <property type="entry name" value="Thioredoxin-like"/>
    <property type="match status" value="1"/>
</dbReference>
<dbReference type="Gene3D" id="3.40.30.10">
    <property type="entry name" value="Glutaredoxin"/>
    <property type="match status" value="1"/>
</dbReference>
<keyword evidence="4" id="KW-1185">Reference proteome</keyword>
<dbReference type="SUPFAM" id="SSF48452">
    <property type="entry name" value="TPR-like"/>
    <property type="match status" value="1"/>
</dbReference>
<protein>
    <submittedName>
        <fullName evidence="3">Putative thioredoxin</fullName>
    </submittedName>
</protein>
<gene>
    <name evidence="3" type="ORF">HNR15_002334</name>
</gene>
<evidence type="ECO:0000313" key="4">
    <source>
        <dbReference type="Proteomes" id="UP000571817"/>
    </source>
</evidence>
<dbReference type="RefSeq" id="WP_179481977.1">
    <property type="nucleotide sequence ID" value="NZ_JACCFW010000001.1"/>
</dbReference>
<dbReference type="Pfam" id="PF14561">
    <property type="entry name" value="TPR_20"/>
    <property type="match status" value="1"/>
</dbReference>
<proteinExistence type="predicted"/>
<accession>A0A853DKY8</accession>
<dbReference type="InterPro" id="IPR036249">
    <property type="entry name" value="Thioredoxin-like_sf"/>
</dbReference>
<feature type="compositionally biased region" description="Low complexity" evidence="2">
    <location>
        <begin position="26"/>
        <end position="35"/>
    </location>
</feature>
<evidence type="ECO:0000313" key="3">
    <source>
        <dbReference type="EMBL" id="NYJ75371.1"/>
    </source>
</evidence>
<comment type="caution">
    <text evidence="3">The sequence shown here is derived from an EMBL/GenBank/DDBJ whole genome shotgun (WGS) entry which is preliminary data.</text>
</comment>
<dbReference type="CDD" id="cd02956">
    <property type="entry name" value="ybbN"/>
    <property type="match status" value="1"/>
</dbReference>
<evidence type="ECO:0000256" key="2">
    <source>
        <dbReference type="SAM" id="MobiDB-lite"/>
    </source>
</evidence>
<sequence>MSDQPITPASLRGAIDLSGLAKKPARPAAGSRASGAAGGAPAGPGEDSLVREVDDVTFGDAVQQSMDVPVIFALYSGARPASREHIDTLAGVVREYAGRLVLASADIDVAMQIRQALQVQQVPMVLALVKGQPLPLYAGDQPVDAVRGVFDKVLEAAAANGVTGRVPVSDAPAADSEQPAEPEISPLHEQAYAAIESGDYAAAVAAYEQAIAADPQDEEAVLGLGQVRLLQRTDGVDLQEARAAAAAAPTDVEKQTVVADLDVLGGHVEDAFVRLVDLVRVTSGDERNAARQHLIGLFDVVGPSDPRVKKARTALMSALY</sequence>
<name>A0A853DKY8_9MICO</name>
<dbReference type="Proteomes" id="UP000571817">
    <property type="component" value="Unassembled WGS sequence"/>
</dbReference>
<dbReference type="Gene3D" id="1.25.40.10">
    <property type="entry name" value="Tetratricopeptide repeat domain"/>
    <property type="match status" value="2"/>
</dbReference>
<dbReference type="Pfam" id="PF13414">
    <property type="entry name" value="TPR_11"/>
    <property type="match status" value="1"/>
</dbReference>
<keyword evidence="1" id="KW-0802">TPR repeat</keyword>
<dbReference type="AlphaFoldDB" id="A0A853DKY8"/>
<reference evidence="3 4" key="1">
    <citation type="submission" date="2020-07" db="EMBL/GenBank/DDBJ databases">
        <title>Sequencing the genomes of 1000 actinobacteria strains.</title>
        <authorList>
            <person name="Klenk H.-P."/>
        </authorList>
    </citation>
    <scope>NUCLEOTIDE SEQUENCE [LARGE SCALE GENOMIC DNA]</scope>
    <source>
        <strain evidence="3 4">DSM 29531</strain>
    </source>
</reference>
<evidence type="ECO:0000256" key="1">
    <source>
        <dbReference type="PROSITE-ProRule" id="PRU00339"/>
    </source>
</evidence>
<feature type="repeat" description="TPR" evidence="1">
    <location>
        <begin position="184"/>
        <end position="217"/>
    </location>
</feature>
<dbReference type="InterPro" id="IPR011990">
    <property type="entry name" value="TPR-like_helical_dom_sf"/>
</dbReference>
<dbReference type="PROSITE" id="PS50005">
    <property type="entry name" value="TPR"/>
    <property type="match status" value="1"/>
</dbReference>
<feature type="region of interest" description="Disordered" evidence="2">
    <location>
        <begin position="22"/>
        <end position="48"/>
    </location>
</feature>
<dbReference type="EMBL" id="JACCFW010000001">
    <property type="protein sequence ID" value="NYJ75371.1"/>
    <property type="molecule type" value="Genomic_DNA"/>
</dbReference>
<organism evidence="3 4">
    <name type="scientific">Allobranchiibius huperziae</name>
    <dbReference type="NCBI Taxonomy" id="1874116"/>
    <lineage>
        <taxon>Bacteria</taxon>
        <taxon>Bacillati</taxon>
        <taxon>Actinomycetota</taxon>
        <taxon>Actinomycetes</taxon>
        <taxon>Micrococcales</taxon>
        <taxon>Dermacoccaceae</taxon>
        <taxon>Allobranchiibius</taxon>
    </lineage>
</organism>
<dbReference type="InterPro" id="IPR019734">
    <property type="entry name" value="TPR_rpt"/>
</dbReference>